<evidence type="ECO:0000313" key="1">
    <source>
        <dbReference type="EMBL" id="CAH1058813.1"/>
    </source>
</evidence>
<dbReference type="EMBL" id="CAKMAB010000040">
    <property type="protein sequence ID" value="CAH1058813.1"/>
    <property type="molecule type" value="Genomic_DNA"/>
</dbReference>
<keyword evidence="2" id="KW-1185">Reference proteome</keyword>
<evidence type="ECO:0008006" key="3">
    <source>
        <dbReference type="Google" id="ProtNLM"/>
    </source>
</evidence>
<comment type="caution">
    <text evidence="1">The sequence shown here is derived from an EMBL/GenBank/DDBJ whole genome shotgun (WGS) entry which is preliminary data.</text>
</comment>
<reference evidence="1" key="1">
    <citation type="submission" date="2021-12" db="EMBL/GenBank/DDBJ databases">
        <authorList>
            <person name="Criscuolo A."/>
        </authorList>
    </citation>
    <scope>NUCLEOTIDE SEQUENCE</scope>
    <source>
        <strain evidence="1">CIP111894</strain>
    </source>
</reference>
<evidence type="ECO:0000313" key="2">
    <source>
        <dbReference type="Proteomes" id="UP000838749"/>
    </source>
</evidence>
<proteinExistence type="predicted"/>
<accession>A0ABM9BIA9</accession>
<gene>
    <name evidence="1" type="ORF">PAECIP111894_04999</name>
</gene>
<name>A0ABM9BIA9_9BACL</name>
<dbReference type="Proteomes" id="UP000838749">
    <property type="component" value="Unassembled WGS sequence"/>
</dbReference>
<organism evidence="1 2">
    <name type="scientific">Paenibacillus pseudetheri</name>
    <dbReference type="NCBI Taxonomy" id="2897682"/>
    <lineage>
        <taxon>Bacteria</taxon>
        <taxon>Bacillati</taxon>
        <taxon>Bacillota</taxon>
        <taxon>Bacilli</taxon>
        <taxon>Bacillales</taxon>
        <taxon>Paenibacillaceae</taxon>
        <taxon>Paenibacillus</taxon>
    </lineage>
</organism>
<protein>
    <recommendedName>
        <fullName evidence="3">DUF5082 domain-containing protein</fullName>
    </recommendedName>
</protein>
<sequence length="94" mass="10639">MDKVTLKHYVDRANTGLAIVAKIDFLKKELKNSQFADSIKFQDMYGNLQSLIVKNRSNGKTEETFPTIVNGIIQATQKLIEQEIQLLEDELAAL</sequence>